<dbReference type="Pfam" id="PF13088">
    <property type="entry name" value="BNR_2"/>
    <property type="match status" value="1"/>
</dbReference>
<dbReference type="SUPFAM" id="SSF50939">
    <property type="entry name" value="Sialidases"/>
    <property type="match status" value="1"/>
</dbReference>
<dbReference type="AlphaFoldDB" id="A0A160VH78"/>
<dbReference type="EMBL" id="FAXC01000361">
    <property type="protein sequence ID" value="CUV10128.1"/>
    <property type="molecule type" value="Genomic_DNA"/>
</dbReference>
<sequence>MKNLLLILPLSFILVAQSNNFFKIPVIDLNHRKDLQVIVDKESGVYLGHPTTVLLEDGKTILTVYPKGHGAGEIIYKRSLDGGKTWSNRLPVPENWSTSKEVPTIHRVVDAKGKKRLIVWSGLYPARLAISEDDGLTWSPLKKAGDWGGIVVMGSVVALKTPGHYLSSFHDDGRFFTKDGKRTEIFTLYKTNSTDGGLTWSHPVSFYSNSKIHLCEPGIIRSPDGKQLAMLLRENSRTQNSHIMFSSDEGKSWSPPKELPLELTGDRHTAKYTQDGKLFISFRDMAKNSPTQGDWVAWIGSYQDLTDNGLGEYRIRIKNNYNSWDSTYPGVELLPTGEIVTTTYGHWDEGEKPYIISVCLNLNELKPKRRAK</sequence>
<dbReference type="InterPro" id="IPR011040">
    <property type="entry name" value="Sialidase"/>
</dbReference>
<protein>
    <recommendedName>
        <fullName evidence="1">Sialidase domain-containing protein</fullName>
    </recommendedName>
</protein>
<dbReference type="InterPro" id="IPR036278">
    <property type="entry name" value="Sialidase_sf"/>
</dbReference>
<accession>A0A160VH78</accession>
<dbReference type="PANTHER" id="PTHR43752">
    <property type="entry name" value="BNR/ASP-BOX REPEAT FAMILY PROTEIN"/>
    <property type="match status" value="1"/>
</dbReference>
<reference evidence="2" key="1">
    <citation type="submission" date="2015-10" db="EMBL/GenBank/DDBJ databases">
        <authorList>
            <person name="Gilbert D.G."/>
        </authorList>
    </citation>
    <scope>NUCLEOTIDE SEQUENCE</scope>
</reference>
<organism evidence="2">
    <name type="scientific">hydrothermal vent metagenome</name>
    <dbReference type="NCBI Taxonomy" id="652676"/>
    <lineage>
        <taxon>unclassified sequences</taxon>
        <taxon>metagenomes</taxon>
        <taxon>ecological metagenomes</taxon>
    </lineage>
</organism>
<evidence type="ECO:0000259" key="1">
    <source>
        <dbReference type="Pfam" id="PF13088"/>
    </source>
</evidence>
<dbReference type="PANTHER" id="PTHR43752:SF2">
    <property type="entry name" value="BNR_ASP-BOX REPEAT FAMILY PROTEIN"/>
    <property type="match status" value="1"/>
</dbReference>
<proteinExistence type="predicted"/>
<dbReference type="CDD" id="cd15482">
    <property type="entry name" value="Sialidase_non-viral"/>
    <property type="match status" value="1"/>
</dbReference>
<gene>
    <name evidence="2" type="ORF">MGWOODY_Mmi246</name>
</gene>
<evidence type="ECO:0000313" key="2">
    <source>
        <dbReference type="EMBL" id="CUV10128.1"/>
    </source>
</evidence>
<dbReference type="Gene3D" id="2.120.10.10">
    <property type="match status" value="1"/>
</dbReference>
<feature type="domain" description="Sialidase" evidence="1">
    <location>
        <begin position="127"/>
        <end position="280"/>
    </location>
</feature>
<name>A0A160VH78_9ZZZZ</name>